<evidence type="ECO:0000256" key="4">
    <source>
        <dbReference type="ARBA" id="ARBA00022512"/>
    </source>
</evidence>
<accession>A0ABY6PLN6</accession>
<dbReference type="EMBL" id="CP098740">
    <property type="protein sequence ID" value="UZK53085.1"/>
    <property type="molecule type" value="Genomic_DNA"/>
</dbReference>
<keyword evidence="5" id="KW-0378">Hydrolase</keyword>
<keyword evidence="6" id="KW-0843">Virulence</keyword>
<evidence type="ECO:0000256" key="9">
    <source>
        <dbReference type="SAM" id="SignalP"/>
    </source>
</evidence>
<dbReference type="Proteomes" id="UP001164963">
    <property type="component" value="Chromosome"/>
</dbReference>
<dbReference type="PANTHER" id="PTHR31956:SF1">
    <property type="entry name" value="NON-SPECIFIC PHOSPHOLIPASE C1"/>
    <property type="match status" value="1"/>
</dbReference>
<name>A0ABY6PLN6_9ACTN</name>
<evidence type="ECO:0000256" key="8">
    <source>
        <dbReference type="SAM" id="MobiDB-lite"/>
    </source>
</evidence>
<dbReference type="PANTHER" id="PTHR31956">
    <property type="entry name" value="NON-SPECIFIC PHOSPHOLIPASE C4-RELATED"/>
    <property type="match status" value="1"/>
</dbReference>
<dbReference type="NCBIfam" id="TIGR03396">
    <property type="entry name" value="PC_PLC"/>
    <property type="match status" value="1"/>
</dbReference>
<feature type="domain" description="Bacterial phospholipase C C-terminal" evidence="10">
    <location>
        <begin position="599"/>
        <end position="671"/>
    </location>
</feature>
<dbReference type="Gene3D" id="3.40.720.10">
    <property type="entry name" value="Alkaline Phosphatase, subunit A"/>
    <property type="match status" value="1"/>
</dbReference>
<comment type="catalytic activity">
    <reaction evidence="7">
        <text>a 1,2-diacyl-sn-glycero-3-phosphocholine + H2O = phosphocholine + a 1,2-diacyl-sn-glycerol + H(+)</text>
        <dbReference type="Rhea" id="RHEA:10604"/>
        <dbReference type="ChEBI" id="CHEBI:15377"/>
        <dbReference type="ChEBI" id="CHEBI:15378"/>
        <dbReference type="ChEBI" id="CHEBI:17815"/>
        <dbReference type="ChEBI" id="CHEBI:57643"/>
        <dbReference type="ChEBI" id="CHEBI:295975"/>
        <dbReference type="EC" id="3.1.4.3"/>
    </reaction>
    <physiologicalReaction direction="left-to-right" evidence="7">
        <dbReference type="Rhea" id="RHEA:10605"/>
    </physiologicalReaction>
</comment>
<feature type="domain" description="Bacterial phospholipase C C-terminal" evidence="10">
    <location>
        <begin position="485"/>
        <end position="578"/>
    </location>
</feature>
<dbReference type="Pfam" id="PF04185">
    <property type="entry name" value="Phosphoesterase"/>
    <property type="match status" value="1"/>
</dbReference>
<dbReference type="InterPro" id="IPR017767">
    <property type="entry name" value="PC-PLC"/>
</dbReference>
<protein>
    <recommendedName>
        <fullName evidence="3">phospholipase C</fullName>
        <ecNumber evidence="3">3.1.4.3</ecNumber>
    </recommendedName>
</protein>
<comment type="subcellular location">
    <subcellularLocation>
        <location evidence="1">Secreted</location>
        <location evidence="1">Cell wall</location>
    </subcellularLocation>
</comment>
<evidence type="ECO:0000256" key="2">
    <source>
        <dbReference type="ARBA" id="ARBA00009717"/>
    </source>
</evidence>
<proteinExistence type="inferred from homology"/>
<dbReference type="InterPro" id="IPR008475">
    <property type="entry name" value="PLipase_C_C"/>
</dbReference>
<keyword evidence="12" id="KW-1185">Reference proteome</keyword>
<dbReference type="InterPro" id="IPR007312">
    <property type="entry name" value="Phosphoesterase"/>
</dbReference>
<evidence type="ECO:0000256" key="6">
    <source>
        <dbReference type="ARBA" id="ARBA00023026"/>
    </source>
</evidence>
<dbReference type="Pfam" id="PF05506">
    <property type="entry name" value="PLipase_C_C"/>
    <property type="match status" value="2"/>
</dbReference>
<feature type="region of interest" description="Disordered" evidence="8">
    <location>
        <begin position="466"/>
        <end position="486"/>
    </location>
</feature>
<evidence type="ECO:0000313" key="12">
    <source>
        <dbReference type="Proteomes" id="UP001164963"/>
    </source>
</evidence>
<feature type="chain" id="PRO_5045543732" description="phospholipase C" evidence="9">
    <location>
        <begin position="20"/>
        <end position="681"/>
    </location>
</feature>
<keyword evidence="4" id="KW-0134">Cell wall</keyword>
<evidence type="ECO:0000256" key="1">
    <source>
        <dbReference type="ARBA" id="ARBA00004191"/>
    </source>
</evidence>
<gene>
    <name evidence="11" type="ORF">NEH16_02170</name>
</gene>
<dbReference type="PROSITE" id="PS51318">
    <property type="entry name" value="TAT"/>
    <property type="match status" value="1"/>
</dbReference>
<sequence>MRKPNRRDFIALTAATAAAAAGVSGPQAVRASAAEPRKAPAGKTAATGTLKDAKHIVILMQENRSFDHYFGLLKGVRGFSDRSTVELAGGHGVFDQPNGTGRHYPWQLSATQASGGADPERLAQCSGDLAHDWASQHAAWNHGKMDSWVAAKGLRSLGYLTREDIPFHYALADTWTVCDAYHASGMSATGPNRTYLWSGKISESSKDGGSESGLTWETYAEALEKAAVSWKVYQSTDNYGDNGLAYFAQFTSAPASSPLRRKGMSTVPRGTTEPGDVAADICDAIAADVRAGTLPQVSWIVPDQNYSEHPMATPANGAHFVHQVINALNADPDVFNSTILFLNYDENDGYFDHVPPPTPPTGTADEFIGGTSIGLGFRVPLIAISPWSRGGYVNSQTSDHTSVLRFLEKWTAAIGKPATCPNISAWRRAVCGDLTSMFDFTSPVYGLPALPATGTTVDMGQCAGLPNPTPVDNKPPTQEAGTRKARPLPYQPAADLTAFTTSGTSVQANIRTANGGSAACHFAVHTNGTQRAGGPWPYTVAAGGSATDFYNCGPGYGDGVYDLTVLGPNRFMRRFKGNATRPGKDLLVAASAVTVSGAVKLRFTLTNNSAAAVTFTIKANAYRTGGPWTYTVPAGRTVTDDFSVQTYGSGWYDHTVTVSSDTTWSQRFVGHLENGLPSVSG</sequence>
<dbReference type="EC" id="3.1.4.3" evidence="3"/>
<keyword evidence="9" id="KW-0732">Signal</keyword>
<reference evidence="11" key="1">
    <citation type="journal article" date="2022" name="Front. Microbiol.">
        <title>Mirubactin C rescues the lethal effect of cell wall biosynthesis mutations in Bacillus subtilis.</title>
        <authorList>
            <person name="Kepplinger B."/>
            <person name="Wen X."/>
            <person name="Tyler A.R."/>
            <person name="Kim B.Y."/>
            <person name="Brown J."/>
            <person name="Banks P."/>
            <person name="Dashti Y."/>
            <person name="Mackenzie E.S."/>
            <person name="Wills C."/>
            <person name="Kawai Y."/>
            <person name="Waldron K.J."/>
            <person name="Allenby N.E.E."/>
            <person name="Wu L.J."/>
            <person name="Hall M.J."/>
            <person name="Errington J."/>
        </authorList>
    </citation>
    <scope>NUCLEOTIDE SEQUENCE</scope>
    <source>
        <strain evidence="11">MDA8-470</strain>
    </source>
</reference>
<evidence type="ECO:0000256" key="3">
    <source>
        <dbReference type="ARBA" id="ARBA00012018"/>
    </source>
</evidence>
<evidence type="ECO:0000313" key="11">
    <source>
        <dbReference type="EMBL" id="UZK53085.1"/>
    </source>
</evidence>
<dbReference type="InterPro" id="IPR006311">
    <property type="entry name" value="TAT_signal"/>
</dbReference>
<dbReference type="RefSeq" id="WP_265538750.1">
    <property type="nucleotide sequence ID" value="NZ_CP098740.1"/>
</dbReference>
<organism evidence="11 12">
    <name type="scientific">Streptomyces drozdowiczii</name>
    <dbReference type="NCBI Taxonomy" id="202862"/>
    <lineage>
        <taxon>Bacteria</taxon>
        <taxon>Bacillati</taxon>
        <taxon>Actinomycetota</taxon>
        <taxon>Actinomycetes</taxon>
        <taxon>Kitasatosporales</taxon>
        <taxon>Streptomycetaceae</taxon>
        <taxon>Streptomyces</taxon>
    </lineage>
</organism>
<evidence type="ECO:0000256" key="5">
    <source>
        <dbReference type="ARBA" id="ARBA00022801"/>
    </source>
</evidence>
<keyword evidence="4" id="KW-0964">Secreted</keyword>
<dbReference type="InterPro" id="IPR017850">
    <property type="entry name" value="Alkaline_phosphatase_core_sf"/>
</dbReference>
<comment type="similarity">
    <text evidence="2">Belongs to the bacterial phospholipase C family.</text>
</comment>
<feature type="signal peptide" evidence="9">
    <location>
        <begin position="1"/>
        <end position="19"/>
    </location>
</feature>
<evidence type="ECO:0000259" key="10">
    <source>
        <dbReference type="Pfam" id="PF05506"/>
    </source>
</evidence>
<evidence type="ECO:0000256" key="7">
    <source>
        <dbReference type="ARBA" id="ARBA00048421"/>
    </source>
</evidence>